<dbReference type="InterPro" id="IPR029044">
    <property type="entry name" value="Nucleotide-diphossugar_trans"/>
</dbReference>
<dbReference type="RefSeq" id="WP_136378670.1">
    <property type="nucleotide sequence ID" value="NZ_SLUB01000006.1"/>
</dbReference>
<reference evidence="1 2" key="1">
    <citation type="journal article" date="2019" name="Indoor Air">
        <title>Impacts of indoor surface finishes on bacterial viability.</title>
        <authorList>
            <person name="Hu J."/>
            <person name="Maamar S.B."/>
            <person name="Glawe A.J."/>
            <person name="Gottel N."/>
            <person name="Gilbert J.A."/>
            <person name="Hartmann E.M."/>
        </authorList>
    </citation>
    <scope>NUCLEOTIDE SEQUENCE [LARGE SCALE GENOMIC DNA]</scope>
    <source>
        <strain evidence="1 2">AF060A6</strain>
    </source>
</reference>
<keyword evidence="2" id="KW-1185">Reference proteome</keyword>
<dbReference type="EMBL" id="SLUB01000006">
    <property type="protein sequence ID" value="THE14031.1"/>
    <property type="molecule type" value="Genomic_DNA"/>
</dbReference>
<proteinExistence type="predicted"/>
<organism evidence="1 2">
    <name type="scientific">Bacillus timonensis</name>
    <dbReference type="NCBI Taxonomy" id="1033734"/>
    <lineage>
        <taxon>Bacteria</taxon>
        <taxon>Bacillati</taxon>
        <taxon>Bacillota</taxon>
        <taxon>Bacilli</taxon>
        <taxon>Bacillales</taxon>
        <taxon>Bacillaceae</taxon>
        <taxon>Bacillus</taxon>
    </lineage>
</organism>
<dbReference type="AlphaFoldDB" id="A0A4S3PW12"/>
<evidence type="ECO:0008006" key="3">
    <source>
        <dbReference type="Google" id="ProtNLM"/>
    </source>
</evidence>
<sequence length="310" mass="36624">MLNWLYYMYFAFKRKKFKIIILRKINSLLCIIIRKFANKFVNTYYKFTIRENKIGINTTENRERKVIVSMTTFPGRIDIVWIAIESLLRQSYRPDKIILWLAEEQFEGYSSLPPNLLKQQQRGLDIRFCDDLRSHKKYYYTFMEYPEEIVITVDDDIIYPKNTLETLIKLHKKYPDCICCNRGHLILKNKNGTITSYNNWIQNPTDYTKPSMLLCPTGVSGVLYPPNSVNKEVFNKNSIKELCFFADDLWLKIMSLKNDTRVVKSSSFPGELFTIDSSQNESLASFNVNQNKNDEQLKAILNRYHIDFTD</sequence>
<gene>
    <name evidence="1" type="ORF">E1I69_05905</name>
</gene>
<evidence type="ECO:0000313" key="2">
    <source>
        <dbReference type="Proteomes" id="UP000306477"/>
    </source>
</evidence>
<name>A0A4S3PW12_9BACI</name>
<protein>
    <recommendedName>
        <fullName evidence="3">Glycosyltransferase family 2 protein</fullName>
    </recommendedName>
</protein>
<dbReference type="SUPFAM" id="SSF53448">
    <property type="entry name" value="Nucleotide-diphospho-sugar transferases"/>
    <property type="match status" value="1"/>
</dbReference>
<dbReference type="CDD" id="cd00761">
    <property type="entry name" value="Glyco_tranf_GTA_type"/>
    <property type="match status" value="1"/>
</dbReference>
<dbReference type="Gene3D" id="3.90.550.10">
    <property type="entry name" value="Spore Coat Polysaccharide Biosynthesis Protein SpsA, Chain A"/>
    <property type="match status" value="1"/>
</dbReference>
<dbReference type="Proteomes" id="UP000306477">
    <property type="component" value="Unassembled WGS sequence"/>
</dbReference>
<comment type="caution">
    <text evidence="1">The sequence shown here is derived from an EMBL/GenBank/DDBJ whole genome shotgun (WGS) entry which is preliminary data.</text>
</comment>
<accession>A0A4S3PW12</accession>
<dbReference type="OrthoDB" id="5465469at2"/>
<evidence type="ECO:0000313" key="1">
    <source>
        <dbReference type="EMBL" id="THE14031.1"/>
    </source>
</evidence>